<keyword evidence="1" id="KW-1133">Transmembrane helix</keyword>
<feature type="transmembrane region" description="Helical" evidence="1">
    <location>
        <begin position="43"/>
        <end position="66"/>
    </location>
</feature>
<evidence type="ECO:0000313" key="2">
    <source>
        <dbReference type="EMBL" id="CAG7824489.1"/>
    </source>
</evidence>
<dbReference type="EMBL" id="CAJVCH010533048">
    <property type="protein sequence ID" value="CAG7824489.1"/>
    <property type="molecule type" value="Genomic_DNA"/>
</dbReference>
<proteinExistence type="predicted"/>
<evidence type="ECO:0000256" key="1">
    <source>
        <dbReference type="SAM" id="Phobius"/>
    </source>
</evidence>
<name>A0A8J2PJC5_9HEXA</name>
<dbReference type="Proteomes" id="UP000708208">
    <property type="component" value="Unassembled WGS sequence"/>
</dbReference>
<reference evidence="2" key="1">
    <citation type="submission" date="2021-06" db="EMBL/GenBank/DDBJ databases">
        <authorList>
            <person name="Hodson N. C."/>
            <person name="Mongue J. A."/>
            <person name="Jaron S. K."/>
        </authorList>
    </citation>
    <scope>NUCLEOTIDE SEQUENCE</scope>
</reference>
<gene>
    <name evidence="2" type="ORF">AFUS01_LOCUS34641</name>
</gene>
<sequence length="102" mass="11579">MFLQNFLWIRDTMYDPHKTGGIDPNKVVTFSSDVRGRGSDDGAVFAVVIIYLLSWAFIVYMIYLILATKLIPASIPHQADYGPPFVYINRTKGTRGIFGRVY</sequence>
<evidence type="ECO:0000313" key="3">
    <source>
        <dbReference type="Proteomes" id="UP000708208"/>
    </source>
</evidence>
<accession>A0A8J2PJC5</accession>
<keyword evidence="3" id="KW-1185">Reference proteome</keyword>
<keyword evidence="1" id="KW-0472">Membrane</keyword>
<comment type="caution">
    <text evidence="2">The sequence shown here is derived from an EMBL/GenBank/DDBJ whole genome shotgun (WGS) entry which is preliminary data.</text>
</comment>
<dbReference type="AlphaFoldDB" id="A0A8J2PJC5"/>
<keyword evidence="1" id="KW-0812">Transmembrane</keyword>
<organism evidence="2 3">
    <name type="scientific">Allacma fusca</name>
    <dbReference type="NCBI Taxonomy" id="39272"/>
    <lineage>
        <taxon>Eukaryota</taxon>
        <taxon>Metazoa</taxon>
        <taxon>Ecdysozoa</taxon>
        <taxon>Arthropoda</taxon>
        <taxon>Hexapoda</taxon>
        <taxon>Collembola</taxon>
        <taxon>Symphypleona</taxon>
        <taxon>Sminthuridae</taxon>
        <taxon>Allacma</taxon>
    </lineage>
</organism>
<protein>
    <submittedName>
        <fullName evidence="2">Uncharacterized protein</fullName>
    </submittedName>
</protein>